<dbReference type="SUPFAM" id="SSF46785">
    <property type="entry name" value="Winged helix' DNA-binding domain"/>
    <property type="match status" value="1"/>
</dbReference>
<dbReference type="AlphaFoldDB" id="A0A411X4E6"/>
<keyword evidence="3" id="KW-0238">DNA-binding</keyword>
<dbReference type="Proteomes" id="UP000292307">
    <property type="component" value="Chromosome"/>
</dbReference>
<dbReference type="Proteomes" id="UP000628442">
    <property type="component" value="Unassembled WGS sequence"/>
</dbReference>
<evidence type="ECO:0000313" key="6">
    <source>
        <dbReference type="EMBL" id="GGY23084.1"/>
    </source>
</evidence>
<dbReference type="Gene3D" id="1.10.10.10">
    <property type="entry name" value="Winged helix-like DNA-binding domain superfamily/Winged helix DNA-binding domain"/>
    <property type="match status" value="1"/>
</dbReference>
<dbReference type="CDD" id="cd08432">
    <property type="entry name" value="PBP2_GcdR_TrpI_HvrB_AmpR_like"/>
    <property type="match status" value="1"/>
</dbReference>
<feature type="domain" description="HTH lysR-type" evidence="5">
    <location>
        <begin position="3"/>
        <end position="60"/>
    </location>
</feature>
<dbReference type="SUPFAM" id="SSF53850">
    <property type="entry name" value="Periplasmic binding protein-like II"/>
    <property type="match status" value="1"/>
</dbReference>
<accession>A0A411X4E6</accession>
<name>A0A411X4E6_9BURK</name>
<dbReference type="PANTHER" id="PTHR30537">
    <property type="entry name" value="HTH-TYPE TRANSCRIPTIONAL REGULATOR"/>
    <property type="match status" value="1"/>
</dbReference>
<dbReference type="OrthoDB" id="9178397at2"/>
<protein>
    <submittedName>
        <fullName evidence="6 7">Transcriptional regulator</fullName>
    </submittedName>
</protein>
<evidence type="ECO:0000313" key="8">
    <source>
        <dbReference type="Proteomes" id="UP000292307"/>
    </source>
</evidence>
<evidence type="ECO:0000313" key="7">
    <source>
        <dbReference type="EMBL" id="QBI03896.1"/>
    </source>
</evidence>
<comment type="similarity">
    <text evidence="1">Belongs to the LysR transcriptional regulatory family.</text>
</comment>
<organism evidence="6 9">
    <name type="scientific">Pseudoduganella albidiflava</name>
    <dbReference type="NCBI Taxonomy" id="321983"/>
    <lineage>
        <taxon>Bacteria</taxon>
        <taxon>Pseudomonadati</taxon>
        <taxon>Pseudomonadota</taxon>
        <taxon>Betaproteobacteria</taxon>
        <taxon>Burkholderiales</taxon>
        <taxon>Oxalobacteraceae</taxon>
        <taxon>Telluria group</taxon>
        <taxon>Pseudoduganella</taxon>
    </lineage>
</organism>
<dbReference type="InterPro" id="IPR000847">
    <property type="entry name" value="LysR_HTH_N"/>
</dbReference>
<dbReference type="Gene3D" id="3.40.190.10">
    <property type="entry name" value="Periplasmic binding protein-like II"/>
    <property type="match status" value="2"/>
</dbReference>
<sequence length="305" mass="33872">MTVPVKALLAFDAAMKHNSFALAAEELHVTPGAVGQQIQKLEQWLGVPLFVRSTRQVQPTAEAINYWSAVAPALARIQHVSDQLRLQQSNEVWLSMPPTLGAKWFAPRMAAFLARHPGISLHLSATTALVDLGRDRIDLAIRHFDGNDPALHADLLWHDEVHLYCTPAYARKLRLKNPADLARATLLHTTFHPHWMEWLLRFSPLSAREIDAIPSQHFDQGILAIEAARHGQGAVLSSAALTEVEMRDGLLCEPFAHALPLPKSYYVVHHRQAPLRPAAVALRDWLLEAAGQQGGVPRQAAGRRR</sequence>
<keyword evidence="4" id="KW-0804">Transcription</keyword>
<keyword evidence="2" id="KW-0805">Transcription regulation</keyword>
<gene>
    <name evidence="7" type="ORF">EYF70_26090</name>
    <name evidence="6" type="ORF">GCM10007387_00520</name>
</gene>
<dbReference type="InterPro" id="IPR036388">
    <property type="entry name" value="WH-like_DNA-bd_sf"/>
</dbReference>
<dbReference type="EMBL" id="BMWV01000001">
    <property type="protein sequence ID" value="GGY23084.1"/>
    <property type="molecule type" value="Genomic_DNA"/>
</dbReference>
<dbReference type="GO" id="GO:0043565">
    <property type="term" value="F:sequence-specific DNA binding"/>
    <property type="evidence" value="ECO:0007669"/>
    <property type="project" value="TreeGrafter"/>
</dbReference>
<dbReference type="GO" id="GO:0006351">
    <property type="term" value="P:DNA-templated transcription"/>
    <property type="evidence" value="ECO:0007669"/>
    <property type="project" value="TreeGrafter"/>
</dbReference>
<evidence type="ECO:0000256" key="1">
    <source>
        <dbReference type="ARBA" id="ARBA00009437"/>
    </source>
</evidence>
<evidence type="ECO:0000256" key="3">
    <source>
        <dbReference type="ARBA" id="ARBA00023125"/>
    </source>
</evidence>
<dbReference type="InterPro" id="IPR036390">
    <property type="entry name" value="WH_DNA-bd_sf"/>
</dbReference>
<proteinExistence type="inferred from homology"/>
<dbReference type="RefSeq" id="WP_131147986.1">
    <property type="nucleotide sequence ID" value="NZ_BMWV01000001.1"/>
</dbReference>
<evidence type="ECO:0000259" key="5">
    <source>
        <dbReference type="PROSITE" id="PS50931"/>
    </source>
</evidence>
<dbReference type="InterPro" id="IPR005119">
    <property type="entry name" value="LysR_subst-bd"/>
</dbReference>
<reference evidence="6" key="3">
    <citation type="submission" date="2022-12" db="EMBL/GenBank/DDBJ databases">
        <authorList>
            <person name="Sun Q."/>
            <person name="Kim S."/>
        </authorList>
    </citation>
    <scope>NUCLEOTIDE SEQUENCE</scope>
    <source>
        <strain evidence="6">KCTC 12343</strain>
    </source>
</reference>
<evidence type="ECO:0000313" key="9">
    <source>
        <dbReference type="Proteomes" id="UP000628442"/>
    </source>
</evidence>
<reference evidence="6" key="1">
    <citation type="journal article" date="2014" name="Int. J. Syst. Evol. Microbiol.">
        <title>Complete genome sequence of Corynebacterium casei LMG S-19264T (=DSM 44701T), isolated from a smear-ripened cheese.</title>
        <authorList>
            <consortium name="US DOE Joint Genome Institute (JGI-PGF)"/>
            <person name="Walter F."/>
            <person name="Albersmeier A."/>
            <person name="Kalinowski J."/>
            <person name="Ruckert C."/>
        </authorList>
    </citation>
    <scope>NUCLEOTIDE SEQUENCE</scope>
    <source>
        <strain evidence="6">KCTC 12343</strain>
    </source>
</reference>
<dbReference type="PANTHER" id="PTHR30537:SF74">
    <property type="entry name" value="HTH-TYPE TRANSCRIPTIONAL REGULATOR TRPI"/>
    <property type="match status" value="1"/>
</dbReference>
<evidence type="ECO:0000256" key="2">
    <source>
        <dbReference type="ARBA" id="ARBA00023015"/>
    </source>
</evidence>
<dbReference type="PROSITE" id="PS50931">
    <property type="entry name" value="HTH_LYSR"/>
    <property type="match status" value="1"/>
</dbReference>
<dbReference type="InterPro" id="IPR058163">
    <property type="entry name" value="LysR-type_TF_proteobact-type"/>
</dbReference>
<dbReference type="Pfam" id="PF03466">
    <property type="entry name" value="LysR_substrate"/>
    <property type="match status" value="1"/>
</dbReference>
<dbReference type="GO" id="GO:0003700">
    <property type="term" value="F:DNA-binding transcription factor activity"/>
    <property type="evidence" value="ECO:0007669"/>
    <property type="project" value="InterPro"/>
</dbReference>
<evidence type="ECO:0000256" key="4">
    <source>
        <dbReference type="ARBA" id="ARBA00023163"/>
    </source>
</evidence>
<keyword evidence="8" id="KW-1185">Reference proteome</keyword>
<dbReference type="EMBL" id="CP036401">
    <property type="protein sequence ID" value="QBI03896.1"/>
    <property type="molecule type" value="Genomic_DNA"/>
</dbReference>
<reference evidence="7 8" key="2">
    <citation type="submission" date="2019-02" db="EMBL/GenBank/DDBJ databases">
        <title>Draft Genome Sequences of Six Type Strains of the Genus Massilia.</title>
        <authorList>
            <person name="Miess H."/>
            <person name="Frediansyhah A."/>
            <person name="Gross H."/>
        </authorList>
    </citation>
    <scope>NUCLEOTIDE SEQUENCE [LARGE SCALE GENOMIC DNA]</scope>
    <source>
        <strain evidence="7 8">DSM 17472</strain>
    </source>
</reference>
<dbReference type="Pfam" id="PF00126">
    <property type="entry name" value="HTH_1"/>
    <property type="match status" value="1"/>
</dbReference>
<dbReference type="PRINTS" id="PR00039">
    <property type="entry name" value="HTHLYSR"/>
</dbReference>